<feature type="transmembrane region" description="Helical" evidence="10">
    <location>
        <begin position="468"/>
        <end position="488"/>
    </location>
</feature>
<keyword evidence="7 10" id="KW-0072">Autophagy</keyword>
<dbReference type="Proteomes" id="UP000179807">
    <property type="component" value="Unassembled WGS sequence"/>
</dbReference>
<name>A0A1J4K7B3_9EUKA</name>
<evidence type="ECO:0000313" key="11">
    <source>
        <dbReference type="EMBL" id="OHT06890.1"/>
    </source>
</evidence>
<dbReference type="GO" id="GO:0034497">
    <property type="term" value="P:protein localization to phagophore assembly site"/>
    <property type="evidence" value="ECO:0007669"/>
    <property type="project" value="TreeGrafter"/>
</dbReference>
<keyword evidence="12" id="KW-1185">Reference proteome</keyword>
<dbReference type="GO" id="GO:0006869">
    <property type="term" value="P:lipid transport"/>
    <property type="evidence" value="ECO:0007669"/>
    <property type="project" value="UniProtKB-KW"/>
</dbReference>
<dbReference type="AlphaFoldDB" id="A0A1J4K7B3"/>
<feature type="transmembrane region" description="Helical" evidence="10">
    <location>
        <begin position="273"/>
        <end position="299"/>
    </location>
</feature>
<dbReference type="Pfam" id="PF04109">
    <property type="entry name" value="ATG9"/>
    <property type="match status" value="1"/>
</dbReference>
<keyword evidence="5 10" id="KW-0812">Transmembrane</keyword>
<dbReference type="GeneID" id="94838771"/>
<accession>A0A1J4K7B3</accession>
<dbReference type="VEuPathDB" id="TrichDB:TRFO_24994"/>
<protein>
    <recommendedName>
        <fullName evidence="3 10">Autophagy-related protein 9</fullName>
    </recommendedName>
</protein>
<dbReference type="GO" id="GO:0000422">
    <property type="term" value="P:autophagy of mitochondrion"/>
    <property type="evidence" value="ECO:0007669"/>
    <property type="project" value="TreeGrafter"/>
</dbReference>
<keyword evidence="9 10" id="KW-0472">Membrane</keyword>
<keyword evidence="4 10" id="KW-0813">Transport</keyword>
<feature type="transmembrane region" description="Helical" evidence="10">
    <location>
        <begin position="72"/>
        <end position="94"/>
    </location>
</feature>
<evidence type="ECO:0000256" key="8">
    <source>
        <dbReference type="ARBA" id="ARBA00023055"/>
    </source>
</evidence>
<sequence length="615" mass="70177">MVMNRYASIYEKWNSILKFCSSQCIDRNILKKFKILMKILYSKSKTELNMQENQRKWNEIYEYYQCGGISHYIMNCITLLIIGVGISLSPIIIFGCIEYQNLGEANQLTDIFNSFPVGWRNSNIFIKLCTIVFLGYMLVFTIQFITSLPRLFKVHNYFKTTLGISDNALSTTKWNEIVESVSVTDSSQPVSMLTIAQEILRSDNYICSLVSDPSILTWKLPGMTTVSHFPMSQHFFVLFQMALTGVVIDKNGSSLVNGAQSVRQPRIQSSLSLRFRIIGLLLFIGFPFMLAFELLYIIFDYTKTIRNCGTNTSFREWTSEAKWAIREYNELPHLFKIRLAKSYDFANSYLDQFPMTLTQPIARIISFISNAILVILGIIILVTDVNLVLSTKVIGGKSVAWFVVLLAIISYTSTKIANHKGPLLNADEAMAELEKYVHYDFRDESNAVHSVATRNRLAHFFQPKWRQILLELASVILNPFLFGIVLPVKASSIVEFIKINSVQNPELGWICAFSTFDMNERGFNGTANQRDKVIRSIRNFEDNEEQNYGSQSLLGQDFISNELTESINHEGTLLPRASSPLIRTDFGGSNEALDNIDRYAPTEFFAYPAEFEQEL</sequence>
<evidence type="ECO:0000256" key="6">
    <source>
        <dbReference type="ARBA" id="ARBA00022989"/>
    </source>
</evidence>
<evidence type="ECO:0000256" key="4">
    <source>
        <dbReference type="ARBA" id="ARBA00022448"/>
    </source>
</evidence>
<dbReference type="GO" id="GO:0061709">
    <property type="term" value="P:reticulophagy"/>
    <property type="evidence" value="ECO:0007669"/>
    <property type="project" value="TreeGrafter"/>
</dbReference>
<evidence type="ECO:0000256" key="5">
    <source>
        <dbReference type="ARBA" id="ARBA00022692"/>
    </source>
</evidence>
<dbReference type="PANTHER" id="PTHR13038:SF10">
    <property type="entry name" value="AUTOPHAGY-RELATED PROTEIN 9"/>
    <property type="match status" value="1"/>
</dbReference>
<keyword evidence="8 10" id="KW-0445">Lipid transport</keyword>
<reference evidence="11" key="1">
    <citation type="submission" date="2016-10" db="EMBL/GenBank/DDBJ databases">
        <authorList>
            <person name="Benchimol M."/>
            <person name="Almeida L.G."/>
            <person name="Vasconcelos A.T."/>
            <person name="Perreira-Neves A."/>
            <person name="Rosa I.A."/>
            <person name="Tasca T."/>
            <person name="Bogo M.R."/>
            <person name="de Souza W."/>
        </authorList>
    </citation>
    <scope>NUCLEOTIDE SEQUENCE [LARGE SCALE GENOMIC DNA]</scope>
    <source>
        <strain evidence="11">K</strain>
    </source>
</reference>
<evidence type="ECO:0000256" key="2">
    <source>
        <dbReference type="ARBA" id="ARBA00006185"/>
    </source>
</evidence>
<organism evidence="11 12">
    <name type="scientific">Tritrichomonas foetus</name>
    <dbReference type="NCBI Taxonomy" id="1144522"/>
    <lineage>
        <taxon>Eukaryota</taxon>
        <taxon>Metamonada</taxon>
        <taxon>Parabasalia</taxon>
        <taxon>Tritrichomonadida</taxon>
        <taxon>Tritrichomonadidae</taxon>
        <taxon>Tritrichomonas</taxon>
    </lineage>
</organism>
<dbReference type="GO" id="GO:0005776">
    <property type="term" value="C:autophagosome"/>
    <property type="evidence" value="ECO:0007669"/>
    <property type="project" value="TreeGrafter"/>
</dbReference>
<evidence type="ECO:0000256" key="10">
    <source>
        <dbReference type="RuleBase" id="RU364027"/>
    </source>
</evidence>
<evidence type="ECO:0000313" key="12">
    <source>
        <dbReference type="Proteomes" id="UP000179807"/>
    </source>
</evidence>
<comment type="similarity">
    <text evidence="2 10">Belongs to the ATG9 family.</text>
</comment>
<dbReference type="GO" id="GO:0034727">
    <property type="term" value="P:piecemeal microautophagy of the nucleus"/>
    <property type="evidence" value="ECO:0007669"/>
    <property type="project" value="TreeGrafter"/>
</dbReference>
<keyword evidence="6 10" id="KW-1133">Transmembrane helix</keyword>
<dbReference type="PANTHER" id="PTHR13038">
    <property type="entry name" value="APG9 AUTOPHAGY 9"/>
    <property type="match status" value="1"/>
</dbReference>
<comment type="caution">
    <text evidence="11">The sequence shown here is derived from an EMBL/GenBank/DDBJ whole genome shotgun (WGS) entry which is preliminary data.</text>
</comment>
<gene>
    <name evidence="11" type="ORF">TRFO_24994</name>
</gene>
<dbReference type="RefSeq" id="XP_068360026.1">
    <property type="nucleotide sequence ID" value="XM_068504067.1"/>
</dbReference>
<evidence type="ECO:0000256" key="9">
    <source>
        <dbReference type="ARBA" id="ARBA00023136"/>
    </source>
</evidence>
<comment type="subcellular location">
    <subcellularLocation>
        <location evidence="1 10">Preautophagosomal structure membrane</location>
        <topology evidence="1 10">Multi-pass membrane protein</topology>
    </subcellularLocation>
</comment>
<evidence type="ECO:0000256" key="3">
    <source>
        <dbReference type="ARBA" id="ARBA00018074"/>
    </source>
</evidence>
<comment type="function">
    <text evidence="10">Phospholipid scramblase involved in autophagy. Cycles between the preautophagosomal structure/phagophore assembly site (PAS) and the cytoplasmic vesicle pool and supplies membrane for the growing autophagosome. Lipid scramblase activity plays a key role in preautophagosomal structure/phagophore assembly by distributing the phospholipids that arrive through ATG2 from the cytoplasmic to the luminal leaflet of the bilayer, thereby driving autophagosomal membrane expansion.</text>
</comment>
<dbReference type="OrthoDB" id="2020634at2759"/>
<proteinExistence type="inferred from homology"/>
<feature type="transmembrane region" description="Helical" evidence="10">
    <location>
        <begin position="394"/>
        <end position="413"/>
    </location>
</feature>
<evidence type="ECO:0000256" key="7">
    <source>
        <dbReference type="ARBA" id="ARBA00023006"/>
    </source>
</evidence>
<dbReference type="EMBL" id="MLAK01000712">
    <property type="protein sequence ID" value="OHT06890.1"/>
    <property type="molecule type" value="Genomic_DNA"/>
</dbReference>
<dbReference type="GO" id="GO:0034045">
    <property type="term" value="C:phagophore assembly site membrane"/>
    <property type="evidence" value="ECO:0007669"/>
    <property type="project" value="UniProtKB-SubCell"/>
</dbReference>
<feature type="transmembrane region" description="Helical" evidence="10">
    <location>
        <begin position="124"/>
        <end position="145"/>
    </location>
</feature>
<evidence type="ECO:0000256" key="1">
    <source>
        <dbReference type="ARBA" id="ARBA00004511"/>
    </source>
</evidence>
<feature type="transmembrane region" description="Helical" evidence="10">
    <location>
        <begin position="361"/>
        <end position="382"/>
    </location>
</feature>
<dbReference type="InterPro" id="IPR007241">
    <property type="entry name" value="Autophagy-rel_prot_9"/>
</dbReference>